<accession>A0A4Q9UYU7</accession>
<organism evidence="2 3">
    <name type="scientific">Arcanobacterium bovis</name>
    <dbReference type="NCBI Taxonomy" id="2529275"/>
    <lineage>
        <taxon>Bacteria</taxon>
        <taxon>Bacillati</taxon>
        <taxon>Actinomycetota</taxon>
        <taxon>Actinomycetes</taxon>
        <taxon>Actinomycetales</taxon>
        <taxon>Actinomycetaceae</taxon>
        <taxon>Arcanobacterium</taxon>
    </lineage>
</organism>
<evidence type="ECO:0000259" key="1">
    <source>
        <dbReference type="Pfam" id="PF06114"/>
    </source>
</evidence>
<dbReference type="OrthoDB" id="9794834at2"/>
<protein>
    <submittedName>
        <fullName evidence="2">ImmA/IrrE family metallo-endopeptidase</fullName>
    </submittedName>
</protein>
<dbReference type="InterPro" id="IPR010359">
    <property type="entry name" value="IrrE_HExxH"/>
</dbReference>
<reference evidence="2 3" key="1">
    <citation type="submission" date="2019-02" db="EMBL/GenBank/DDBJ databases">
        <title>Arcanobacterium bovis sp. nov., isolated from the milk of a cow with mastitis.</title>
        <authorList>
            <person name="Sammra O."/>
            <person name="Foster G."/>
            <person name="Hassan A."/>
            <person name="Alssahen M."/>
            <person name="Laemmler C."/>
            <person name="Borowiak M."/>
            <person name="Malorny B."/>
            <person name="Abdulmawjood A."/>
        </authorList>
    </citation>
    <scope>NUCLEOTIDE SEQUENCE [LARGE SCALE GENOMIC DNA]</scope>
    <source>
        <strain evidence="2 3">C605018/01/1</strain>
    </source>
</reference>
<name>A0A4Q9UYU7_9ACTO</name>
<dbReference type="RefSeq" id="WP_131282176.1">
    <property type="nucleotide sequence ID" value="NZ_JBHSLR010000003.1"/>
</dbReference>
<dbReference type="EMBL" id="SJDT01000007">
    <property type="protein sequence ID" value="TBW20845.1"/>
    <property type="molecule type" value="Genomic_DNA"/>
</dbReference>
<evidence type="ECO:0000313" key="2">
    <source>
        <dbReference type="EMBL" id="TBW20845.1"/>
    </source>
</evidence>
<keyword evidence="3" id="KW-1185">Reference proteome</keyword>
<comment type="caution">
    <text evidence="2">The sequence shown here is derived from an EMBL/GenBank/DDBJ whole genome shotgun (WGS) entry which is preliminary data.</text>
</comment>
<dbReference type="Proteomes" id="UP000293036">
    <property type="component" value="Unassembled WGS sequence"/>
</dbReference>
<dbReference type="PANTHER" id="PTHR43236">
    <property type="entry name" value="ANTITOXIN HIGA1"/>
    <property type="match status" value="1"/>
</dbReference>
<sequence>MANKNVSPSIEGRVLAENFRNIHSLGTGPLLNVFDAVKFISVDIIVLPLGDNTDALTISDPQSGLMTIGINTTNNAYRQRFSIAHEIGHIVAGDLSPSTEIFECQSQSPEETRAHSFARHLLCPITALHSHFDSTTKVTIEDLSHVVRTFKVTPHVAAIQLKDAGIINQIQSDEFYKISTRTLASRFGWREEFDIDCEISQKFFPSPQLVLDATNAYRHGLVSIGAVATARGKDVDEIQKEIAEAMEIDSSTPQKHAPRDTHPFDELNDFFG</sequence>
<dbReference type="AlphaFoldDB" id="A0A4Q9UYU7"/>
<proteinExistence type="predicted"/>
<dbReference type="InterPro" id="IPR052345">
    <property type="entry name" value="Rad_response_metalloprotease"/>
</dbReference>
<dbReference type="Gene3D" id="1.10.10.2910">
    <property type="match status" value="1"/>
</dbReference>
<feature type="domain" description="IrrE N-terminal-like" evidence="1">
    <location>
        <begin position="42"/>
        <end position="161"/>
    </location>
</feature>
<dbReference type="Pfam" id="PF06114">
    <property type="entry name" value="Peptidase_M78"/>
    <property type="match status" value="1"/>
</dbReference>
<dbReference type="PANTHER" id="PTHR43236:SF2">
    <property type="entry name" value="BLL0069 PROTEIN"/>
    <property type="match status" value="1"/>
</dbReference>
<evidence type="ECO:0000313" key="3">
    <source>
        <dbReference type="Proteomes" id="UP000293036"/>
    </source>
</evidence>
<gene>
    <name evidence="2" type="ORF">EZJ44_07920</name>
</gene>